<dbReference type="InterPro" id="IPR033729">
    <property type="entry name" value="SerRS_core"/>
</dbReference>
<evidence type="ECO:0000256" key="8">
    <source>
        <dbReference type="ARBA" id="ARBA00022917"/>
    </source>
</evidence>
<dbReference type="InterPro" id="IPR015866">
    <property type="entry name" value="Ser-tRNA-synth_1_N"/>
</dbReference>
<dbReference type="PRINTS" id="PR00981">
    <property type="entry name" value="TRNASYNTHSER"/>
</dbReference>
<keyword evidence="15" id="KW-0175">Coiled coil</keyword>
<sequence length="429" mass="46885">MHDIRAIRENPDQFDAALARRGLSPMSSQVLALDEARRALIHAAETAQAAQNAASKLVGAAKAKGDDAEFERLRALVADKKSEVARMNAEADAKDAELRDVLLRIPNSPLPEVPQGADEAGNVEIRRWGTPRTFDFQPKEHFEIKGVQPGMDFATAAKLSGARFVVLRGAVIRVHRALAQFMLDTHVNEHGLTETWTPVLVKEEAMYGTNQLPKFAEDSYQTTNGWWLVPTSEVTLTNTVAGDILDEAALPIRMTAHTQCFRSEAGSAGKDTTGMLRQHQFEKVEMVSITTPDSSLAEHERMTRCAEAILEKLGLPYRTIVLCTGDMGFGATKTNDLEVWLPGQNTYREISSVSVCGDFQARRMNARYRPAGGKPEFVHTLNGSGLAVGRCLIAVLENGQQADGSVDLPAVLHPYLGGKTRITADGRLE</sequence>
<feature type="binding site" evidence="12 13">
    <location>
        <position position="285"/>
    </location>
    <ligand>
        <name>L-serine</name>
        <dbReference type="ChEBI" id="CHEBI:33384"/>
    </ligand>
</feature>
<dbReference type="InterPro" id="IPR010978">
    <property type="entry name" value="tRNA-bd_arm"/>
</dbReference>
<dbReference type="InterPro" id="IPR042103">
    <property type="entry name" value="SerRS_1_N_sf"/>
</dbReference>
<evidence type="ECO:0000256" key="2">
    <source>
        <dbReference type="ARBA" id="ARBA00005045"/>
    </source>
</evidence>
<dbReference type="GO" id="GO:0006434">
    <property type="term" value="P:seryl-tRNA aminoacylation"/>
    <property type="evidence" value="ECO:0007669"/>
    <property type="project" value="UniProtKB-UniRule"/>
</dbReference>
<protein>
    <recommendedName>
        <fullName evidence="12">Serine--tRNA ligase</fullName>
        <ecNumber evidence="12">6.1.1.11</ecNumber>
    </recommendedName>
    <alternativeName>
        <fullName evidence="12">Seryl-tRNA synthetase</fullName>
        <shortName evidence="12">SerRS</shortName>
    </alternativeName>
    <alternativeName>
        <fullName evidence="12">Seryl-tRNA(Ser/Sec) synthetase</fullName>
    </alternativeName>
</protein>
<comment type="similarity">
    <text evidence="3 12">Belongs to the class-II aminoacyl-tRNA synthetase family. Type-1 seryl-tRNA synthetase subfamily.</text>
</comment>
<feature type="domain" description="Aminoacyl-transfer RNA synthetases class-II family profile" evidence="16">
    <location>
        <begin position="173"/>
        <end position="409"/>
    </location>
</feature>
<dbReference type="EC" id="6.1.1.11" evidence="12"/>
<evidence type="ECO:0000256" key="3">
    <source>
        <dbReference type="ARBA" id="ARBA00010728"/>
    </source>
</evidence>
<evidence type="ECO:0000256" key="9">
    <source>
        <dbReference type="ARBA" id="ARBA00023146"/>
    </source>
</evidence>
<dbReference type="Proteomes" id="UP000598196">
    <property type="component" value="Unassembled WGS sequence"/>
</dbReference>
<feature type="coiled-coil region" evidence="15">
    <location>
        <begin position="33"/>
        <end position="97"/>
    </location>
</feature>
<accession>A0A917YHG5</accession>
<reference evidence="17 18" key="1">
    <citation type="journal article" date="2014" name="Int. J. Syst. Evol. Microbiol.">
        <title>Complete genome sequence of Corynebacterium casei LMG S-19264T (=DSM 44701T), isolated from a smear-ripened cheese.</title>
        <authorList>
            <consortium name="US DOE Joint Genome Institute (JGI-PGF)"/>
            <person name="Walter F."/>
            <person name="Albersmeier A."/>
            <person name="Kalinowski J."/>
            <person name="Ruckert C."/>
        </authorList>
    </citation>
    <scope>NUCLEOTIDE SEQUENCE [LARGE SCALE GENOMIC DNA]</scope>
    <source>
        <strain evidence="17 18">CGMCC 1.7029</strain>
    </source>
</reference>
<dbReference type="OrthoDB" id="9804647at2"/>
<evidence type="ECO:0000256" key="1">
    <source>
        <dbReference type="ARBA" id="ARBA00004496"/>
    </source>
</evidence>
<keyword evidence="7 12" id="KW-0067">ATP-binding</keyword>
<dbReference type="InterPro" id="IPR002317">
    <property type="entry name" value="Ser-tRNA-ligase_type_1"/>
</dbReference>
<comment type="catalytic activity">
    <reaction evidence="10 12">
        <text>tRNA(Sec) + L-serine + ATP = L-seryl-tRNA(Sec) + AMP + diphosphate + H(+)</text>
        <dbReference type="Rhea" id="RHEA:42580"/>
        <dbReference type="Rhea" id="RHEA-COMP:9742"/>
        <dbReference type="Rhea" id="RHEA-COMP:10128"/>
        <dbReference type="ChEBI" id="CHEBI:15378"/>
        <dbReference type="ChEBI" id="CHEBI:30616"/>
        <dbReference type="ChEBI" id="CHEBI:33019"/>
        <dbReference type="ChEBI" id="CHEBI:33384"/>
        <dbReference type="ChEBI" id="CHEBI:78442"/>
        <dbReference type="ChEBI" id="CHEBI:78533"/>
        <dbReference type="ChEBI" id="CHEBI:456215"/>
        <dbReference type="EC" id="6.1.1.11"/>
    </reaction>
</comment>
<comment type="domain">
    <text evidence="12">Consists of two distinct domains, a catalytic core and a N-terminal extension that is involved in tRNA binding.</text>
</comment>
<evidence type="ECO:0000256" key="14">
    <source>
        <dbReference type="PIRSR" id="PIRSR001529-2"/>
    </source>
</evidence>
<dbReference type="InterPro" id="IPR006195">
    <property type="entry name" value="aa-tRNA-synth_II"/>
</dbReference>
<feature type="binding site" evidence="12 14">
    <location>
        <begin position="262"/>
        <end position="264"/>
    </location>
    <ligand>
        <name>ATP</name>
        <dbReference type="ChEBI" id="CHEBI:30616"/>
    </ligand>
</feature>
<feature type="binding site" evidence="12 14">
    <location>
        <begin position="349"/>
        <end position="352"/>
    </location>
    <ligand>
        <name>ATP</name>
        <dbReference type="ChEBI" id="CHEBI:30616"/>
    </ligand>
</feature>
<comment type="function">
    <text evidence="12">Catalyzes the attachment of serine to tRNA(Ser). Is also able to aminoacylate tRNA(Sec) with serine, to form the misacylated tRNA L-seryl-tRNA(Sec), which will be further converted into selenocysteinyl-tRNA(Sec).</text>
</comment>
<dbReference type="PIRSF" id="PIRSF001529">
    <property type="entry name" value="Ser-tRNA-synth_IIa"/>
    <property type="match status" value="1"/>
</dbReference>
<dbReference type="PANTHER" id="PTHR43697">
    <property type="entry name" value="SERYL-TRNA SYNTHETASE"/>
    <property type="match status" value="1"/>
</dbReference>
<dbReference type="EMBL" id="BMLP01000001">
    <property type="protein sequence ID" value="GGO26029.1"/>
    <property type="molecule type" value="Genomic_DNA"/>
</dbReference>
<evidence type="ECO:0000256" key="10">
    <source>
        <dbReference type="ARBA" id="ARBA00047929"/>
    </source>
</evidence>
<keyword evidence="9 12" id="KW-0030">Aminoacyl-tRNA synthetase</keyword>
<dbReference type="InterPro" id="IPR045864">
    <property type="entry name" value="aa-tRNA-synth_II/BPL/LPL"/>
</dbReference>
<feature type="binding site" evidence="13">
    <location>
        <position position="382"/>
    </location>
    <ligand>
        <name>L-serine</name>
        <dbReference type="ChEBI" id="CHEBI:33384"/>
    </ligand>
</feature>
<comment type="caution">
    <text evidence="12">Lacks conserved residue(s) required for the propagation of feature annotation.</text>
</comment>
<evidence type="ECO:0000256" key="15">
    <source>
        <dbReference type="SAM" id="Coils"/>
    </source>
</evidence>
<dbReference type="GO" id="GO:0004828">
    <property type="term" value="F:serine-tRNA ligase activity"/>
    <property type="evidence" value="ECO:0007669"/>
    <property type="project" value="UniProtKB-UniRule"/>
</dbReference>
<evidence type="ECO:0000256" key="13">
    <source>
        <dbReference type="PIRSR" id="PIRSR001529-1"/>
    </source>
</evidence>
<comment type="subunit">
    <text evidence="12">Homodimer. The tRNA molecule binds across the dimer.</text>
</comment>
<evidence type="ECO:0000256" key="11">
    <source>
        <dbReference type="ARBA" id="ARBA00048823"/>
    </source>
</evidence>
<evidence type="ECO:0000256" key="5">
    <source>
        <dbReference type="ARBA" id="ARBA00022598"/>
    </source>
</evidence>
<evidence type="ECO:0000313" key="18">
    <source>
        <dbReference type="Proteomes" id="UP000598196"/>
    </source>
</evidence>
<evidence type="ECO:0000256" key="12">
    <source>
        <dbReference type="HAMAP-Rule" id="MF_00176"/>
    </source>
</evidence>
<evidence type="ECO:0000256" key="6">
    <source>
        <dbReference type="ARBA" id="ARBA00022741"/>
    </source>
</evidence>
<proteinExistence type="inferred from homology"/>
<evidence type="ECO:0000313" key="17">
    <source>
        <dbReference type="EMBL" id="GGO26029.1"/>
    </source>
</evidence>
<dbReference type="GO" id="GO:0005524">
    <property type="term" value="F:ATP binding"/>
    <property type="evidence" value="ECO:0007669"/>
    <property type="project" value="UniProtKB-UniRule"/>
</dbReference>
<evidence type="ECO:0000256" key="7">
    <source>
        <dbReference type="ARBA" id="ARBA00022840"/>
    </source>
</evidence>
<organism evidence="17 18">
    <name type="scientific">Gemmobacter aquaticus</name>
    <dbReference type="NCBI Taxonomy" id="490185"/>
    <lineage>
        <taxon>Bacteria</taxon>
        <taxon>Pseudomonadati</taxon>
        <taxon>Pseudomonadota</taxon>
        <taxon>Alphaproteobacteria</taxon>
        <taxon>Rhodobacterales</taxon>
        <taxon>Paracoccaceae</taxon>
        <taxon>Gemmobacter</taxon>
    </lineage>
</organism>
<evidence type="ECO:0000259" key="16">
    <source>
        <dbReference type="PROSITE" id="PS50862"/>
    </source>
</evidence>
<dbReference type="SUPFAM" id="SSF55681">
    <property type="entry name" value="Class II aaRS and biotin synthetases"/>
    <property type="match status" value="1"/>
</dbReference>
<gene>
    <name evidence="12 17" type="primary">serS</name>
    <name evidence="17" type="ORF">GCM10010991_06340</name>
</gene>
<dbReference type="Pfam" id="PF02403">
    <property type="entry name" value="Seryl_tRNA_N"/>
    <property type="match status" value="1"/>
</dbReference>
<dbReference type="Gene3D" id="1.10.287.40">
    <property type="entry name" value="Serine-tRNA synthetase, tRNA binding domain"/>
    <property type="match status" value="1"/>
</dbReference>
<keyword evidence="6 12" id="KW-0547">Nucleotide-binding</keyword>
<feature type="binding site" evidence="12">
    <location>
        <position position="384"/>
    </location>
    <ligand>
        <name>L-serine</name>
        <dbReference type="ChEBI" id="CHEBI:33384"/>
    </ligand>
</feature>
<comment type="pathway">
    <text evidence="2 12">Aminoacyl-tRNA biosynthesis; selenocysteinyl-tRNA(Sec) biosynthesis; L-seryl-tRNA(Sec) from L-serine and tRNA(Sec): step 1/1.</text>
</comment>
<keyword evidence="18" id="KW-1185">Reference proteome</keyword>
<dbReference type="GO" id="GO:0005737">
    <property type="term" value="C:cytoplasm"/>
    <property type="evidence" value="ECO:0007669"/>
    <property type="project" value="UniProtKB-SubCell"/>
</dbReference>
<keyword evidence="5 12" id="KW-0436">Ligase</keyword>
<dbReference type="Pfam" id="PF00587">
    <property type="entry name" value="tRNA-synt_2b"/>
    <property type="match status" value="1"/>
</dbReference>
<comment type="subcellular location">
    <subcellularLocation>
        <location evidence="1 12">Cytoplasm</location>
    </subcellularLocation>
</comment>
<dbReference type="RefSeq" id="WP_146285588.1">
    <property type="nucleotide sequence ID" value="NZ_BMLP01000001.1"/>
</dbReference>
<dbReference type="InterPro" id="IPR002314">
    <property type="entry name" value="aa-tRNA-synt_IIb"/>
</dbReference>
<dbReference type="NCBIfam" id="TIGR00414">
    <property type="entry name" value="serS"/>
    <property type="match status" value="1"/>
</dbReference>
<feature type="binding site" evidence="13">
    <location>
        <position position="262"/>
    </location>
    <ligand>
        <name>L-serine</name>
        <dbReference type="ChEBI" id="CHEBI:33384"/>
    </ligand>
</feature>
<dbReference type="PROSITE" id="PS50862">
    <property type="entry name" value="AA_TRNA_LIGASE_II"/>
    <property type="match status" value="1"/>
</dbReference>
<dbReference type="GO" id="GO:0016260">
    <property type="term" value="P:selenocysteine biosynthetic process"/>
    <property type="evidence" value="ECO:0007669"/>
    <property type="project" value="UniProtKB-UniRule"/>
</dbReference>
<keyword evidence="4 12" id="KW-0963">Cytoplasm</keyword>
<name>A0A917YHG5_9RHOB</name>
<dbReference type="SUPFAM" id="SSF46589">
    <property type="entry name" value="tRNA-binding arm"/>
    <property type="match status" value="1"/>
</dbReference>
<dbReference type="PANTHER" id="PTHR43697:SF1">
    <property type="entry name" value="SERINE--TRNA LIGASE"/>
    <property type="match status" value="1"/>
</dbReference>
<dbReference type="CDD" id="cd00770">
    <property type="entry name" value="SerRS_core"/>
    <property type="match status" value="1"/>
</dbReference>
<keyword evidence="8 12" id="KW-0648">Protein biosynthesis</keyword>
<comment type="caution">
    <text evidence="17">The sequence shown here is derived from an EMBL/GenBank/DDBJ whole genome shotgun (WGS) entry which is preliminary data.</text>
</comment>
<evidence type="ECO:0000256" key="4">
    <source>
        <dbReference type="ARBA" id="ARBA00022490"/>
    </source>
</evidence>
<comment type="catalytic activity">
    <reaction evidence="11 12">
        <text>tRNA(Ser) + L-serine + ATP = L-seryl-tRNA(Ser) + AMP + diphosphate + H(+)</text>
        <dbReference type="Rhea" id="RHEA:12292"/>
        <dbReference type="Rhea" id="RHEA-COMP:9669"/>
        <dbReference type="Rhea" id="RHEA-COMP:9703"/>
        <dbReference type="ChEBI" id="CHEBI:15378"/>
        <dbReference type="ChEBI" id="CHEBI:30616"/>
        <dbReference type="ChEBI" id="CHEBI:33019"/>
        <dbReference type="ChEBI" id="CHEBI:33384"/>
        <dbReference type="ChEBI" id="CHEBI:78442"/>
        <dbReference type="ChEBI" id="CHEBI:78533"/>
        <dbReference type="ChEBI" id="CHEBI:456215"/>
        <dbReference type="EC" id="6.1.1.11"/>
    </reaction>
</comment>
<dbReference type="Gene3D" id="3.30.930.10">
    <property type="entry name" value="Bira Bifunctional Protein, Domain 2"/>
    <property type="match status" value="1"/>
</dbReference>
<dbReference type="HAMAP" id="MF_00176">
    <property type="entry name" value="Ser_tRNA_synth_type1"/>
    <property type="match status" value="1"/>
</dbReference>
<feature type="binding site" evidence="13">
    <location>
        <position position="231"/>
    </location>
    <ligand>
        <name>L-serine</name>
        <dbReference type="ChEBI" id="CHEBI:33384"/>
    </ligand>
</feature>
<feature type="binding site" evidence="12">
    <location>
        <begin position="231"/>
        <end position="233"/>
    </location>
    <ligand>
        <name>L-serine</name>
        <dbReference type="ChEBI" id="CHEBI:33384"/>
    </ligand>
</feature>
<dbReference type="AlphaFoldDB" id="A0A917YHG5"/>